<protein>
    <recommendedName>
        <fullName evidence="3">UspA domain-containing protein</fullName>
    </recommendedName>
</protein>
<feature type="non-terminal residue" evidence="1">
    <location>
        <position position="1"/>
    </location>
</feature>
<dbReference type="EMBL" id="QGKV02000299">
    <property type="protein sequence ID" value="KAF3595001.1"/>
    <property type="molecule type" value="Genomic_DNA"/>
</dbReference>
<keyword evidence="2" id="KW-1185">Reference proteome</keyword>
<evidence type="ECO:0008006" key="3">
    <source>
        <dbReference type="Google" id="ProtNLM"/>
    </source>
</evidence>
<name>A0ABQ7EE07_BRACR</name>
<reference evidence="1 2" key="1">
    <citation type="journal article" date="2020" name="BMC Genomics">
        <title>Intraspecific diversification of the crop wild relative Brassica cretica Lam. using demographic model selection.</title>
        <authorList>
            <person name="Kioukis A."/>
            <person name="Michalopoulou V.A."/>
            <person name="Briers L."/>
            <person name="Pirintsos S."/>
            <person name="Studholme D.J."/>
            <person name="Pavlidis P."/>
            <person name="Sarris P.F."/>
        </authorList>
    </citation>
    <scope>NUCLEOTIDE SEQUENCE [LARGE SCALE GENOMIC DNA]</scope>
    <source>
        <strain evidence="2">cv. PFS-1207/04</strain>
    </source>
</reference>
<sequence>GREMSGGGPKAQEGELFVAVAVKSIIGDKLGGGGSRRAVRWAVDNLLPKAYRFVMIHVIPTITTIPTPRVEPRAGLERVASCMMLSRTRKRSRAGAALGSRTFELGSETLWAEADRGRELEQMREQETRSGFRVRRIAG</sequence>
<proteinExistence type="predicted"/>
<comment type="caution">
    <text evidence="1">The sequence shown here is derived from an EMBL/GenBank/DDBJ whole genome shotgun (WGS) entry which is preliminary data.</text>
</comment>
<organism evidence="1 2">
    <name type="scientific">Brassica cretica</name>
    <name type="common">Mustard</name>
    <dbReference type="NCBI Taxonomy" id="69181"/>
    <lineage>
        <taxon>Eukaryota</taxon>
        <taxon>Viridiplantae</taxon>
        <taxon>Streptophyta</taxon>
        <taxon>Embryophyta</taxon>
        <taxon>Tracheophyta</taxon>
        <taxon>Spermatophyta</taxon>
        <taxon>Magnoliopsida</taxon>
        <taxon>eudicotyledons</taxon>
        <taxon>Gunneridae</taxon>
        <taxon>Pentapetalae</taxon>
        <taxon>rosids</taxon>
        <taxon>malvids</taxon>
        <taxon>Brassicales</taxon>
        <taxon>Brassicaceae</taxon>
        <taxon>Brassiceae</taxon>
        <taxon>Brassica</taxon>
    </lineage>
</organism>
<evidence type="ECO:0000313" key="2">
    <source>
        <dbReference type="Proteomes" id="UP000266723"/>
    </source>
</evidence>
<accession>A0ABQ7EE07</accession>
<evidence type="ECO:0000313" key="1">
    <source>
        <dbReference type="EMBL" id="KAF3595001.1"/>
    </source>
</evidence>
<dbReference type="Proteomes" id="UP000266723">
    <property type="component" value="Unassembled WGS sequence"/>
</dbReference>
<gene>
    <name evidence="1" type="ORF">DY000_02024002</name>
</gene>